<keyword evidence="3" id="KW-1185">Reference proteome</keyword>
<evidence type="ECO:0000256" key="1">
    <source>
        <dbReference type="HAMAP-Rule" id="MF_00386"/>
    </source>
</evidence>
<dbReference type="KEGG" id="tcm:HL41_04070"/>
<comment type="subcellular location">
    <subcellularLocation>
        <location evidence="1">Cell membrane</location>
        <topology evidence="1">Peripheral membrane protein</topology>
        <orientation evidence="1">Cytoplasmic side</orientation>
    </subcellularLocation>
</comment>
<dbReference type="EMBL" id="CP008796">
    <property type="protein sequence ID" value="AIH04010.1"/>
    <property type="molecule type" value="Genomic_DNA"/>
</dbReference>
<keyword evidence="1" id="KW-1003">Cell membrane</keyword>
<dbReference type="NCBIfam" id="TIGR00278">
    <property type="entry name" value="membrane protein insertion efficiency factor YidD"/>
    <property type="match status" value="1"/>
</dbReference>
<evidence type="ECO:0000313" key="2">
    <source>
        <dbReference type="EMBL" id="AIH04010.1"/>
    </source>
</evidence>
<dbReference type="PANTHER" id="PTHR33383:SF1">
    <property type="entry name" value="MEMBRANE PROTEIN INSERTION EFFICIENCY FACTOR-RELATED"/>
    <property type="match status" value="1"/>
</dbReference>
<dbReference type="RefSeq" id="WP_038060898.1">
    <property type="nucleotide sequence ID" value="NZ_CP008796.1"/>
</dbReference>
<dbReference type="STRING" id="289377.HL41_04070"/>
<dbReference type="Proteomes" id="UP000028481">
    <property type="component" value="Chromosome"/>
</dbReference>
<reference evidence="2 3" key="1">
    <citation type="journal article" date="2015" name="Genome Announc.">
        <title>Genome Sequence of a Sulfate-Reducing Thermophilic Bacterium, Thermodesulfobacterium commune DSM 2178T (Phylum Thermodesulfobacteria).</title>
        <authorList>
            <person name="Bhatnagar S."/>
            <person name="Badger J.H."/>
            <person name="Madupu R."/>
            <person name="Khouri H.M."/>
            <person name="O'Connor E.M."/>
            <person name="Robb F.T."/>
            <person name="Ward N.L."/>
            <person name="Eisen J.A."/>
        </authorList>
    </citation>
    <scope>NUCLEOTIDE SEQUENCE [LARGE SCALE GENOMIC DNA]</scope>
    <source>
        <strain evidence="2 3">DSM 2178</strain>
    </source>
</reference>
<proteinExistence type="inferred from homology"/>
<dbReference type="HOGENOM" id="CLU_144811_6_0_0"/>
<organism evidence="2 3">
    <name type="scientific">Thermodesulfobacterium commune DSM 2178</name>
    <dbReference type="NCBI Taxonomy" id="289377"/>
    <lineage>
        <taxon>Bacteria</taxon>
        <taxon>Pseudomonadati</taxon>
        <taxon>Thermodesulfobacteriota</taxon>
        <taxon>Thermodesulfobacteria</taxon>
        <taxon>Thermodesulfobacteriales</taxon>
        <taxon>Thermodesulfobacteriaceae</taxon>
        <taxon>Thermodesulfobacterium</taxon>
    </lineage>
</organism>
<name>A0A075WSL8_9BACT</name>
<comment type="function">
    <text evidence="1">Could be involved in insertion of integral membrane proteins into the membrane.</text>
</comment>
<protein>
    <recommendedName>
        <fullName evidence="1">Putative membrane protein insertion efficiency factor</fullName>
    </recommendedName>
</protein>
<comment type="similarity">
    <text evidence="1">Belongs to the UPF0161 family.</text>
</comment>
<dbReference type="OrthoDB" id="9801753at2"/>
<evidence type="ECO:0000313" key="3">
    <source>
        <dbReference type="Proteomes" id="UP000028481"/>
    </source>
</evidence>
<gene>
    <name evidence="2" type="ORF">HL41_04070</name>
</gene>
<dbReference type="InterPro" id="IPR002696">
    <property type="entry name" value="Membr_insert_effic_factor_YidD"/>
</dbReference>
<dbReference type="HAMAP" id="MF_00386">
    <property type="entry name" value="UPF0161_YidD"/>
    <property type="match status" value="1"/>
</dbReference>
<accession>A0A075WSL8</accession>
<sequence>MKALGIFLIKLYQKFISPIFSVYFNINCRFYPSCSDYTKEAILEFGLLKGTFLGIKRILRCHPFCKGGYDPVPKNPARRI</sequence>
<dbReference type="eggNOG" id="COG0759">
    <property type="taxonomic scope" value="Bacteria"/>
</dbReference>
<dbReference type="Pfam" id="PF01809">
    <property type="entry name" value="YidD"/>
    <property type="match status" value="1"/>
</dbReference>
<dbReference type="SMART" id="SM01234">
    <property type="entry name" value="Haemolytic"/>
    <property type="match status" value="1"/>
</dbReference>
<dbReference type="PaxDb" id="289377-HL41_04070"/>
<keyword evidence="1" id="KW-0472">Membrane</keyword>
<dbReference type="AlphaFoldDB" id="A0A075WSL8"/>
<dbReference type="PANTHER" id="PTHR33383">
    <property type="entry name" value="MEMBRANE PROTEIN INSERTION EFFICIENCY FACTOR-RELATED"/>
    <property type="match status" value="1"/>
</dbReference>
<dbReference type="GO" id="GO:0005886">
    <property type="term" value="C:plasma membrane"/>
    <property type="evidence" value="ECO:0007669"/>
    <property type="project" value="UniProtKB-SubCell"/>
</dbReference>